<organism evidence="1 2">
    <name type="scientific">Parafannyhessea umbonata</name>
    <dbReference type="NCBI Taxonomy" id="604330"/>
    <lineage>
        <taxon>Bacteria</taxon>
        <taxon>Bacillati</taxon>
        <taxon>Actinomycetota</taxon>
        <taxon>Coriobacteriia</taxon>
        <taxon>Coriobacteriales</taxon>
        <taxon>Atopobiaceae</taxon>
        <taxon>Parafannyhessea</taxon>
    </lineage>
</organism>
<gene>
    <name evidence="1" type="ORF">FYJ69_03805</name>
</gene>
<dbReference type="EMBL" id="VUND01000001">
    <property type="protein sequence ID" value="MST60043.1"/>
    <property type="molecule type" value="Genomic_DNA"/>
</dbReference>
<protein>
    <submittedName>
        <fullName evidence="1">Uncharacterized protein</fullName>
    </submittedName>
</protein>
<dbReference type="Proteomes" id="UP000434342">
    <property type="component" value="Unassembled WGS sequence"/>
</dbReference>
<comment type="caution">
    <text evidence="1">The sequence shown here is derived from an EMBL/GenBank/DDBJ whole genome shotgun (WGS) entry which is preliminary data.</text>
</comment>
<evidence type="ECO:0000313" key="2">
    <source>
        <dbReference type="Proteomes" id="UP000434342"/>
    </source>
</evidence>
<name>A0A6N7X8Y4_9ACTN</name>
<sequence length="251" mass="25795">MGYLEDLAALSGLTGRQTGTSQATNAHVVTGTAVGASDGGGVLVDMGGTTLSGSGDQWVELPTTCEVRDGDVVQVQLIGADGTAKSMCVTGVVGGGDRTRADISDAASTADGAAEQVLEVSARLDQNAADITATIESKVAAVQDGVDANAASADDINRRLTSEIHMRQSFMRFSEEGAAPTLTLGSSDSPAQVKLTNNQLQFLYQQAVVAYMSSDTLHISNAEVIQQLLMGGYAVVPRSNGNLAVKWVGEG</sequence>
<dbReference type="RefSeq" id="WP_154540129.1">
    <property type="nucleotide sequence ID" value="NZ_VUND01000001.1"/>
</dbReference>
<evidence type="ECO:0000313" key="1">
    <source>
        <dbReference type="EMBL" id="MST60043.1"/>
    </source>
</evidence>
<accession>A0A6N7X8Y4</accession>
<proteinExistence type="predicted"/>
<reference evidence="1 2" key="1">
    <citation type="submission" date="2019-08" db="EMBL/GenBank/DDBJ databases">
        <title>In-depth cultivation of the pig gut microbiome towards novel bacterial diversity and tailored functional studies.</title>
        <authorList>
            <person name="Wylensek D."/>
            <person name="Hitch T.C.A."/>
            <person name="Clavel T."/>
        </authorList>
    </citation>
    <scope>NUCLEOTIDE SEQUENCE [LARGE SCALE GENOMIC DNA]</scope>
    <source>
        <strain evidence="1 2">WB01_CNA04</strain>
    </source>
</reference>
<dbReference type="AlphaFoldDB" id="A0A6N7X8Y4"/>